<name>A0A815FK40_9BILA</name>
<evidence type="ECO:0000313" key="2">
    <source>
        <dbReference type="EMBL" id="CAF1326422.1"/>
    </source>
</evidence>
<reference evidence="2" key="1">
    <citation type="submission" date="2021-02" db="EMBL/GenBank/DDBJ databases">
        <authorList>
            <person name="Nowell W R."/>
        </authorList>
    </citation>
    <scope>NUCLEOTIDE SEQUENCE</scope>
</reference>
<evidence type="ECO:0000313" key="3">
    <source>
        <dbReference type="Proteomes" id="UP000663834"/>
    </source>
</evidence>
<feature type="transmembrane region" description="Helical" evidence="1">
    <location>
        <begin position="7"/>
        <end position="31"/>
    </location>
</feature>
<evidence type="ECO:0000256" key="1">
    <source>
        <dbReference type="SAM" id="Phobius"/>
    </source>
</evidence>
<dbReference type="EMBL" id="CAJNOW010001711">
    <property type="protein sequence ID" value="CAF1326422.1"/>
    <property type="molecule type" value="Genomic_DNA"/>
</dbReference>
<dbReference type="AlphaFoldDB" id="A0A815FK40"/>
<dbReference type="OrthoDB" id="10482664at2759"/>
<organism evidence="2 3">
    <name type="scientific">Rotaria magnacalcarata</name>
    <dbReference type="NCBI Taxonomy" id="392030"/>
    <lineage>
        <taxon>Eukaryota</taxon>
        <taxon>Metazoa</taxon>
        <taxon>Spiralia</taxon>
        <taxon>Gnathifera</taxon>
        <taxon>Rotifera</taxon>
        <taxon>Eurotatoria</taxon>
        <taxon>Bdelloidea</taxon>
        <taxon>Philodinida</taxon>
        <taxon>Philodinidae</taxon>
        <taxon>Rotaria</taxon>
    </lineage>
</organism>
<protein>
    <submittedName>
        <fullName evidence="2">Uncharacterized protein</fullName>
    </submittedName>
</protein>
<dbReference type="Proteomes" id="UP000663834">
    <property type="component" value="Unassembled WGS sequence"/>
</dbReference>
<keyword evidence="1" id="KW-1133">Transmembrane helix</keyword>
<keyword evidence="1" id="KW-0472">Membrane</keyword>
<keyword evidence="1" id="KW-0812">Transmembrane</keyword>
<comment type="caution">
    <text evidence="2">The sequence shown here is derived from an EMBL/GenBank/DDBJ whole genome shotgun (WGS) entry which is preliminary data.</text>
</comment>
<gene>
    <name evidence="2" type="ORF">KQP761_LOCUS6012</name>
</gene>
<sequence>MKSISTVVIAVTIASVALTVVNVAFLIANWVSDHPTIEVLNNVIKQLKKELERFNDINSTTDTFKEKAYPSTVDDFQIISSSTIFNDVLMALLNNSVIESIEILRKYDTGSHLKIIIVQSN</sequence>
<proteinExistence type="predicted"/>
<accession>A0A815FK40</accession>